<evidence type="ECO:0000313" key="1">
    <source>
        <dbReference type="EMBL" id="WAJ27536.1"/>
    </source>
</evidence>
<name>A0ACD4NL27_9HYPH</name>
<accession>A0ACD4NL27</accession>
<evidence type="ECO:0000313" key="2">
    <source>
        <dbReference type="Proteomes" id="UP001163223"/>
    </source>
</evidence>
<protein>
    <submittedName>
        <fullName evidence="1">Uncharacterized protein</fullName>
    </submittedName>
</protein>
<sequence>MILRVLVAIAAGAIIAGVGAYLWDRQVARVEAEAAKNDAYCQERLAEWREIRGGRAEAGSRAPNVALNLAEICGYEPTAEDRAFVEAN</sequence>
<proteinExistence type="predicted"/>
<dbReference type="EMBL" id="CP113520">
    <property type="protein sequence ID" value="WAJ27536.1"/>
    <property type="molecule type" value="Genomic_DNA"/>
</dbReference>
<keyword evidence="2" id="KW-1185">Reference proteome</keyword>
<organism evidence="1 2">
    <name type="scientific">Antarcticirhabdus aurantiaca</name>
    <dbReference type="NCBI Taxonomy" id="2606717"/>
    <lineage>
        <taxon>Bacteria</taxon>
        <taxon>Pseudomonadati</taxon>
        <taxon>Pseudomonadota</taxon>
        <taxon>Alphaproteobacteria</taxon>
        <taxon>Hyphomicrobiales</taxon>
        <taxon>Aurantimonadaceae</taxon>
        <taxon>Antarcticirhabdus</taxon>
    </lineage>
</organism>
<dbReference type="Proteomes" id="UP001163223">
    <property type="component" value="Chromosome"/>
</dbReference>
<gene>
    <name evidence="1" type="ORF">OXU80_22245</name>
</gene>
<reference evidence="1" key="1">
    <citation type="submission" date="2022-11" db="EMBL/GenBank/DDBJ databases">
        <title>beta-Carotene-producing bacterium, Jeongeuplla avenae sp. nov., alleviates the salt stress of Arabidopsis seedlings.</title>
        <authorList>
            <person name="Jiang L."/>
            <person name="Lee J."/>
        </authorList>
    </citation>
    <scope>NUCLEOTIDE SEQUENCE</scope>
    <source>
        <strain evidence="1">DY_R2A_6</strain>
    </source>
</reference>